<comment type="catalytic activity">
    <reaction evidence="1">
        <text>dUMP + (6R)-5,10-methylene-5,6,7,8-tetrahydrofolate + NADPH + H(+) = dTMP + (6S)-5,6,7,8-tetrahydrofolate + NADP(+)</text>
        <dbReference type="Rhea" id="RHEA:29043"/>
        <dbReference type="ChEBI" id="CHEBI:15378"/>
        <dbReference type="ChEBI" id="CHEBI:15636"/>
        <dbReference type="ChEBI" id="CHEBI:57453"/>
        <dbReference type="ChEBI" id="CHEBI:57783"/>
        <dbReference type="ChEBI" id="CHEBI:58349"/>
        <dbReference type="ChEBI" id="CHEBI:63528"/>
        <dbReference type="ChEBI" id="CHEBI:246422"/>
        <dbReference type="EC" id="2.1.1.148"/>
    </reaction>
</comment>
<evidence type="ECO:0000256" key="1">
    <source>
        <dbReference type="HAMAP-Rule" id="MF_01408"/>
    </source>
</evidence>
<dbReference type="NCBIfam" id="TIGR02170">
    <property type="entry name" value="thyX"/>
    <property type="match status" value="1"/>
</dbReference>
<dbReference type="UniPathway" id="UPA00575"/>
<dbReference type="AlphaFoldDB" id="Q2GEN6"/>
<dbReference type="Proteomes" id="UP000001942">
    <property type="component" value="Chromosome"/>
</dbReference>
<dbReference type="eggNOG" id="COG1351">
    <property type="taxonomic scope" value="Bacteria"/>
</dbReference>
<dbReference type="HOGENOM" id="CLU_067790_0_0_5"/>
<dbReference type="PROSITE" id="PS51331">
    <property type="entry name" value="THYX"/>
    <property type="match status" value="1"/>
</dbReference>
<gene>
    <name evidence="1 2" type="primary">thyX</name>
    <name evidence="2" type="ordered locus">NSE_0163</name>
</gene>
<keyword evidence="1" id="KW-0521">NADP</keyword>
<feature type="binding site" evidence="1">
    <location>
        <position position="208"/>
    </location>
    <ligand>
        <name>dUMP</name>
        <dbReference type="ChEBI" id="CHEBI:246422"/>
        <note>ligand shared between dimeric partners</note>
    </ligand>
</feature>
<comment type="pathway">
    <text evidence="1">Pyrimidine metabolism; dTTP biosynthesis.</text>
</comment>
<proteinExistence type="inferred from homology"/>
<keyword evidence="1" id="KW-0285">Flavoprotein</keyword>
<feature type="binding site" description="in other chain" evidence="1">
    <location>
        <begin position="109"/>
        <end position="113"/>
    </location>
    <ligand>
        <name>dUMP</name>
        <dbReference type="ChEBI" id="CHEBI:246422"/>
        <note>ligand shared between dimeric partners</note>
    </ligand>
</feature>
<dbReference type="GO" id="GO:0070402">
    <property type="term" value="F:NADPH binding"/>
    <property type="evidence" value="ECO:0007669"/>
    <property type="project" value="TreeGrafter"/>
</dbReference>
<reference evidence="2 3" key="1">
    <citation type="journal article" date="2006" name="PLoS Genet.">
        <title>Comparative genomics of emerging human ehrlichiosis agents.</title>
        <authorList>
            <person name="Dunning Hotopp J.C."/>
            <person name="Lin M."/>
            <person name="Madupu R."/>
            <person name="Crabtree J."/>
            <person name="Angiuoli S.V."/>
            <person name="Eisen J.A."/>
            <person name="Seshadri R."/>
            <person name="Ren Q."/>
            <person name="Wu M."/>
            <person name="Utterback T.R."/>
            <person name="Smith S."/>
            <person name="Lewis M."/>
            <person name="Khouri H."/>
            <person name="Zhang C."/>
            <person name="Niu H."/>
            <person name="Lin Q."/>
            <person name="Ohashi N."/>
            <person name="Zhi N."/>
            <person name="Nelson W."/>
            <person name="Brinkac L.M."/>
            <person name="Dodson R.J."/>
            <person name="Rosovitz M.J."/>
            <person name="Sundaram J."/>
            <person name="Daugherty S.C."/>
            <person name="Davidsen T."/>
            <person name="Durkin A.S."/>
            <person name="Gwinn M."/>
            <person name="Haft D.H."/>
            <person name="Selengut J.D."/>
            <person name="Sullivan S.A."/>
            <person name="Zafar N."/>
            <person name="Zhou L."/>
            <person name="Benahmed F."/>
            <person name="Forberger H."/>
            <person name="Halpin R."/>
            <person name="Mulligan S."/>
            <person name="Robinson J."/>
            <person name="White O."/>
            <person name="Rikihisa Y."/>
            <person name="Tettelin H."/>
        </authorList>
    </citation>
    <scope>NUCLEOTIDE SEQUENCE [LARGE SCALE GENOMIC DNA]</scope>
    <source>
        <strain evidence="3">ATCC VR-367 / Miyayama</strain>
    </source>
</reference>
<dbReference type="CDD" id="cd20175">
    <property type="entry name" value="ThyX"/>
    <property type="match status" value="1"/>
</dbReference>
<dbReference type="PANTHER" id="PTHR34934">
    <property type="entry name" value="FLAVIN-DEPENDENT THYMIDYLATE SYNTHASE"/>
    <property type="match status" value="1"/>
</dbReference>
<dbReference type="GO" id="GO:0004799">
    <property type="term" value="F:thymidylate synthase activity"/>
    <property type="evidence" value="ECO:0007669"/>
    <property type="project" value="TreeGrafter"/>
</dbReference>
<dbReference type="SUPFAM" id="SSF69796">
    <property type="entry name" value="Thymidylate synthase-complementing protein Thy1"/>
    <property type="match status" value="1"/>
</dbReference>
<dbReference type="Gene3D" id="3.30.1360.170">
    <property type="match status" value="1"/>
</dbReference>
<name>Q2GEN6_EHRS3</name>
<dbReference type="EMBL" id="CP000237">
    <property type="protein sequence ID" value="ABD46157.1"/>
    <property type="molecule type" value="Genomic_DNA"/>
</dbReference>
<sequence length="292" mass="34170">MVDKENLNKTKRVVSESLEEKLGESYQVFNSGFVRVVDYMGNDQAIVQAARVSYGKGTKTVNQDRGLIHYLMRHGHTTPFEMCEIKFHVKMPIFVARQWIRHRTANVNEYSARYSIVKEEFYIPEIDKVCYQSATNSQGRGDRLEQEFAQEFRHFLIESNSATYDEYTRFIETGLAREIARIAMPLNTYTEMYWKVDLHNLFHFLKLRSHQGAQYEIRKYAEVIEEIVGSWVPMAYEAFLEYVKHAKTLSRSAIKYVRDNLKGELSSEREKYGIGMREFTEVTEILSGTEEG</sequence>
<dbReference type="STRING" id="222891.NSE_0163"/>
<keyword evidence="1 2" id="KW-0808">Transferase</keyword>
<dbReference type="GO" id="GO:0006231">
    <property type="term" value="P:dTMP biosynthetic process"/>
    <property type="evidence" value="ECO:0007669"/>
    <property type="project" value="UniProtKB-UniRule"/>
</dbReference>
<feature type="binding site" evidence="1">
    <location>
        <begin position="101"/>
        <end position="103"/>
    </location>
    <ligand>
        <name>FAD</name>
        <dbReference type="ChEBI" id="CHEBI:57692"/>
        <note>ligand shared between neighboring subunits</note>
    </ligand>
</feature>
<keyword evidence="1" id="KW-0274">FAD</keyword>
<dbReference type="InterPro" id="IPR036098">
    <property type="entry name" value="Thymidylate_synthase_ThyX_sf"/>
</dbReference>
<comment type="similarity">
    <text evidence="1">Belongs to the thymidylate synthase ThyX family.</text>
</comment>
<feature type="binding site" description="in other chain" evidence="1">
    <location>
        <position position="181"/>
    </location>
    <ligand>
        <name>dUMP</name>
        <dbReference type="ChEBI" id="CHEBI:246422"/>
        <note>ligand shared between dimeric partners</note>
    </ligand>
</feature>
<evidence type="ECO:0000313" key="3">
    <source>
        <dbReference type="Proteomes" id="UP000001942"/>
    </source>
</evidence>
<feature type="binding site" evidence="1">
    <location>
        <position position="203"/>
    </location>
    <ligand>
        <name>FAD</name>
        <dbReference type="ChEBI" id="CHEBI:57692"/>
        <note>ligand shared between neighboring subunits</note>
    </ligand>
</feature>
<evidence type="ECO:0000313" key="2">
    <source>
        <dbReference type="EMBL" id="ABD46157.1"/>
    </source>
</evidence>
<dbReference type="GO" id="GO:0032259">
    <property type="term" value="P:methylation"/>
    <property type="evidence" value="ECO:0007669"/>
    <property type="project" value="UniProtKB-KW"/>
</dbReference>
<accession>Q2GEN6</accession>
<feature type="active site" description="Involved in ionization of N3 of dUMP, leading to its activation" evidence="1">
    <location>
        <position position="208"/>
    </location>
</feature>
<dbReference type="RefSeq" id="WP_011451566.1">
    <property type="nucleotide sequence ID" value="NC_007798.1"/>
</dbReference>
<feature type="binding site" evidence="1">
    <location>
        <begin position="197"/>
        <end position="199"/>
    </location>
    <ligand>
        <name>FAD</name>
        <dbReference type="ChEBI" id="CHEBI:57692"/>
        <note>ligand shared between neighboring subunits</note>
    </ligand>
</feature>
<comment type="function">
    <text evidence="1">Catalyzes the reductive methylation of 2'-deoxyuridine-5'-monophosphate (dUMP) to 2'-deoxythymidine-5'-monophosphate (dTMP) while utilizing 5,10-methylenetetrahydrofolate (mTHF) as the methyl donor, and NADPH and FADH(2) as the reductant.</text>
</comment>
<keyword evidence="1 2" id="KW-0489">Methyltransferase</keyword>
<organism evidence="2 3">
    <name type="scientific">Ehrlichia sennetsu (strain ATCC VR-367 / Miyayama)</name>
    <name type="common">Neorickettsia sennetsu</name>
    <dbReference type="NCBI Taxonomy" id="222891"/>
    <lineage>
        <taxon>Bacteria</taxon>
        <taxon>Pseudomonadati</taxon>
        <taxon>Pseudomonadota</taxon>
        <taxon>Alphaproteobacteria</taxon>
        <taxon>Rickettsiales</taxon>
        <taxon>Anaplasmataceae</taxon>
        <taxon>Ehrlichia</taxon>
    </lineage>
</organism>
<dbReference type="GO" id="GO:0050797">
    <property type="term" value="F:thymidylate synthase (FAD) activity"/>
    <property type="evidence" value="ECO:0007669"/>
    <property type="project" value="UniProtKB-UniRule"/>
</dbReference>
<dbReference type="GO" id="GO:0050660">
    <property type="term" value="F:flavin adenine dinucleotide binding"/>
    <property type="evidence" value="ECO:0007669"/>
    <property type="project" value="UniProtKB-UniRule"/>
</dbReference>
<feature type="binding site" evidence="1">
    <location>
        <position position="78"/>
    </location>
    <ligand>
        <name>FAD</name>
        <dbReference type="ChEBI" id="CHEBI:57692"/>
        <note>ligand shared between neighboring subunits</note>
    </ligand>
</feature>
<dbReference type="InterPro" id="IPR003669">
    <property type="entry name" value="Thymidylate_synthase_ThyX"/>
</dbReference>
<dbReference type="KEGG" id="nse:NSE_0163"/>
<feature type="binding site" evidence="1">
    <location>
        <begin position="98"/>
        <end position="101"/>
    </location>
    <ligand>
        <name>dUMP</name>
        <dbReference type="ChEBI" id="CHEBI:246422"/>
        <note>ligand shared between dimeric partners</note>
    </ligand>
</feature>
<comment type="subunit">
    <text evidence="1">Homotetramer.</text>
</comment>
<dbReference type="PANTHER" id="PTHR34934:SF1">
    <property type="entry name" value="FLAVIN-DEPENDENT THYMIDYLATE SYNTHASE"/>
    <property type="match status" value="1"/>
</dbReference>
<dbReference type="Pfam" id="PF02511">
    <property type="entry name" value="Thy1"/>
    <property type="match status" value="1"/>
</dbReference>
<keyword evidence="1" id="KW-0545">Nucleotide biosynthesis</keyword>
<dbReference type="EC" id="2.1.1.148" evidence="1"/>
<keyword evidence="3" id="KW-1185">Reference proteome</keyword>
<comment type="cofactor">
    <cofactor evidence="1">
        <name>FAD</name>
        <dbReference type="ChEBI" id="CHEBI:57692"/>
    </cofactor>
    <text evidence="1">Binds 4 FAD per tetramer. Each FAD binding site is formed by three monomers.</text>
</comment>
<dbReference type="GO" id="GO:0006235">
    <property type="term" value="P:dTTP biosynthetic process"/>
    <property type="evidence" value="ECO:0007669"/>
    <property type="project" value="UniProtKB-UniRule"/>
</dbReference>
<protein>
    <recommendedName>
        <fullName evidence="1">Flavin-dependent thymidylate synthase</fullName>
        <shortName evidence="1">FDTS</shortName>
        <ecNumber evidence="1">2.1.1.148</ecNumber>
    </recommendedName>
    <alternativeName>
        <fullName evidence="1">FAD-dependent thymidylate synthase</fullName>
    </alternativeName>
    <alternativeName>
        <fullName evidence="1">Thymidylate synthase ThyX</fullName>
        <shortName evidence="1">TS</shortName>
        <shortName evidence="1">TSase</shortName>
    </alternativeName>
</protein>
<feature type="binding site" evidence="1">
    <location>
        <position position="109"/>
    </location>
    <ligand>
        <name>FAD</name>
        <dbReference type="ChEBI" id="CHEBI:57692"/>
        <note>ligand shared between neighboring subunits</note>
    </ligand>
</feature>
<dbReference type="HAMAP" id="MF_01408">
    <property type="entry name" value="ThyX"/>
    <property type="match status" value="1"/>
</dbReference>